<feature type="non-terminal residue" evidence="1">
    <location>
        <position position="75"/>
    </location>
</feature>
<feature type="non-terminal residue" evidence="1">
    <location>
        <position position="1"/>
    </location>
</feature>
<dbReference type="EMBL" id="HAED01020934">
    <property type="protein sequence ID" value="SBR07572.1"/>
    <property type="molecule type" value="Transcribed_RNA"/>
</dbReference>
<organism evidence="1">
    <name type="scientific">Nothobranchius kuhntae</name>
    <name type="common">Beira killifish</name>
    <dbReference type="NCBI Taxonomy" id="321403"/>
    <lineage>
        <taxon>Eukaryota</taxon>
        <taxon>Metazoa</taxon>
        <taxon>Chordata</taxon>
        <taxon>Craniata</taxon>
        <taxon>Vertebrata</taxon>
        <taxon>Euteleostomi</taxon>
        <taxon>Actinopterygii</taxon>
        <taxon>Neopterygii</taxon>
        <taxon>Teleostei</taxon>
        <taxon>Neoteleostei</taxon>
        <taxon>Acanthomorphata</taxon>
        <taxon>Ovalentaria</taxon>
        <taxon>Atherinomorphae</taxon>
        <taxon>Cyprinodontiformes</taxon>
        <taxon>Nothobranchiidae</taxon>
        <taxon>Nothobranchius</taxon>
    </lineage>
</organism>
<reference evidence="1" key="2">
    <citation type="submission" date="2016-06" db="EMBL/GenBank/DDBJ databases">
        <title>The genome of a short-lived fish provides insights into sex chromosome evolution and the genetic control of aging.</title>
        <authorList>
            <person name="Reichwald K."/>
            <person name="Felder M."/>
            <person name="Petzold A."/>
            <person name="Koch P."/>
            <person name="Groth M."/>
            <person name="Platzer M."/>
        </authorList>
    </citation>
    <scope>NUCLEOTIDE SEQUENCE</scope>
    <source>
        <tissue evidence="1">Brain</tissue>
    </source>
</reference>
<protein>
    <submittedName>
        <fullName evidence="1">Uncharacterized protein</fullName>
    </submittedName>
</protein>
<name>A0A1A8JCJ3_NOTKU</name>
<evidence type="ECO:0000313" key="1">
    <source>
        <dbReference type="EMBL" id="SBR07572.1"/>
    </source>
</evidence>
<gene>
    <name evidence="1" type="primary">Nfu_g_1_012973</name>
</gene>
<proteinExistence type="predicted"/>
<dbReference type="AlphaFoldDB" id="A0A1A8JCJ3"/>
<accession>A0A1A8JCJ3</accession>
<reference evidence="1" key="1">
    <citation type="submission" date="2016-05" db="EMBL/GenBank/DDBJ databases">
        <authorList>
            <person name="Lavstsen T."/>
            <person name="Jespersen J.S."/>
        </authorList>
    </citation>
    <scope>NUCLEOTIDE SEQUENCE</scope>
    <source>
        <tissue evidence="1">Brain</tissue>
    </source>
</reference>
<sequence>SQLSRSSLPLIHLSIHPFSSRSADDRFSTPRCLVIATHAMFRTSVVSEIYNKQTELFRTSRKILGCFCYFKTCCL</sequence>